<evidence type="ECO:0000256" key="3">
    <source>
        <dbReference type="SAM" id="SignalP"/>
    </source>
</evidence>
<dbReference type="OrthoDB" id="3169036at2759"/>
<keyword evidence="2" id="KW-0812">Transmembrane</keyword>
<keyword evidence="2" id="KW-1133">Transmembrane helix</keyword>
<evidence type="ECO:0000256" key="2">
    <source>
        <dbReference type="SAM" id="Phobius"/>
    </source>
</evidence>
<dbReference type="CDD" id="cd22054">
    <property type="entry name" value="NAC_NACA"/>
    <property type="match status" value="1"/>
</dbReference>
<keyword evidence="2" id="KW-0472">Membrane</keyword>
<dbReference type="GO" id="GO:0005854">
    <property type="term" value="C:nascent polypeptide-associated complex"/>
    <property type="evidence" value="ECO:0007669"/>
    <property type="project" value="InterPro"/>
</dbReference>
<reference evidence="5 6" key="1">
    <citation type="journal article" date="2012" name="BMC Genomics">
        <title>Comparative genomic analysis of human infective Trypanosoma cruzi lineages with the bat-restricted subspecies T. cruzi marinkellei.</title>
        <authorList>
            <person name="Franzen O."/>
            <person name="Talavera-Lopez C."/>
            <person name="Ochaya S."/>
            <person name="Butler C.E."/>
            <person name="Messenger L.A."/>
            <person name="Lewis M.D."/>
            <person name="Llewellyn M.S."/>
            <person name="Marinkelle C.J."/>
            <person name="Tyler K.M."/>
            <person name="Miles M.A."/>
            <person name="Andersson B."/>
        </authorList>
    </citation>
    <scope>NUCLEOTIDE SEQUENCE [LARGE SCALE GENOMIC DNA]</scope>
    <source>
        <strain evidence="5 6">B7</strain>
    </source>
</reference>
<feature type="region of interest" description="Disordered" evidence="1">
    <location>
        <begin position="142"/>
        <end position="183"/>
    </location>
</feature>
<feature type="compositionally biased region" description="Acidic residues" evidence="1">
    <location>
        <begin position="172"/>
        <end position="183"/>
    </location>
</feature>
<evidence type="ECO:0000313" key="6">
    <source>
        <dbReference type="Proteomes" id="UP000007350"/>
    </source>
</evidence>
<dbReference type="Gene3D" id="2.20.70.30">
    <property type="entry name" value="Nascent polypeptide-associated complex domain"/>
    <property type="match status" value="1"/>
</dbReference>
<dbReference type="InterPro" id="IPR002715">
    <property type="entry name" value="Nas_poly-pep-assoc_cplx_dom"/>
</dbReference>
<feature type="compositionally biased region" description="Low complexity" evidence="1">
    <location>
        <begin position="155"/>
        <end position="168"/>
    </location>
</feature>
<dbReference type="InterPro" id="IPR038187">
    <property type="entry name" value="NAC_A/B_dom_sf"/>
</dbReference>
<keyword evidence="6" id="KW-1185">Reference proteome</keyword>
<dbReference type="AlphaFoldDB" id="K2N6J5"/>
<feature type="signal peptide" evidence="3">
    <location>
        <begin position="1"/>
        <end position="18"/>
    </location>
</feature>
<proteinExistence type="predicted"/>
<sequence>MAVWSSISFLLHRSFLHSFFIAFIPHFVVLPCKHTANHQIMSTPQVQNPPVEDDEVPTLEAAEVPQVAKQTKRYAKAMAKMGLKPEPNVVKVHICKHGSLSFMVNQPELYRFPGTNTFLVFGEAQLGDTAMEAQEAAARAVSGVVPETESRVEEVPATAETPEAAVPAEKTDDADAEDAGELDEREIKVVMSQGNTDRAGAIRALKNNKGDIVNAILELTM</sequence>
<accession>K2N6J5</accession>
<gene>
    <name evidence="5" type="ORF">MOQ_005911</name>
</gene>
<feature type="chain" id="PRO_5003861858" evidence="3">
    <location>
        <begin position="19"/>
        <end position="221"/>
    </location>
</feature>
<feature type="domain" description="NAC-A/B" evidence="4">
    <location>
        <begin position="68"/>
        <end position="133"/>
    </location>
</feature>
<dbReference type="InterPro" id="IPR016641">
    <property type="entry name" value="EGD2/NACA0like"/>
</dbReference>
<dbReference type="SMART" id="SM01407">
    <property type="entry name" value="NAC"/>
    <property type="match status" value="1"/>
</dbReference>
<dbReference type="Pfam" id="PF01849">
    <property type="entry name" value="NAC"/>
    <property type="match status" value="1"/>
</dbReference>
<evidence type="ECO:0000256" key="1">
    <source>
        <dbReference type="SAM" id="MobiDB-lite"/>
    </source>
</evidence>
<comment type="caution">
    <text evidence="5">The sequence shown here is derived from an EMBL/GenBank/DDBJ whole genome shotgun (WGS) entry which is preliminary data.</text>
</comment>
<organism evidence="5 6">
    <name type="scientific">Trypanosoma cruzi marinkellei</name>
    <dbReference type="NCBI Taxonomy" id="85056"/>
    <lineage>
        <taxon>Eukaryota</taxon>
        <taxon>Discoba</taxon>
        <taxon>Euglenozoa</taxon>
        <taxon>Kinetoplastea</taxon>
        <taxon>Metakinetoplastina</taxon>
        <taxon>Trypanosomatida</taxon>
        <taxon>Trypanosomatidae</taxon>
        <taxon>Trypanosoma</taxon>
        <taxon>Schizotrypanum</taxon>
    </lineage>
</organism>
<dbReference type="Gene3D" id="1.10.8.10">
    <property type="entry name" value="DNA helicase RuvA subunit, C-terminal domain"/>
    <property type="match status" value="1"/>
</dbReference>
<keyword evidence="3" id="KW-0732">Signal</keyword>
<evidence type="ECO:0000313" key="5">
    <source>
        <dbReference type="EMBL" id="EKF30281.1"/>
    </source>
</evidence>
<feature type="transmembrane region" description="Helical" evidence="2">
    <location>
        <begin position="15"/>
        <end position="32"/>
    </location>
</feature>
<dbReference type="EMBL" id="AHKC01012274">
    <property type="protein sequence ID" value="EKF30281.1"/>
    <property type="molecule type" value="Genomic_DNA"/>
</dbReference>
<evidence type="ECO:0000259" key="4">
    <source>
        <dbReference type="PROSITE" id="PS51151"/>
    </source>
</evidence>
<name>K2N6J5_TRYCR</name>
<dbReference type="PROSITE" id="PS51151">
    <property type="entry name" value="NAC_AB"/>
    <property type="match status" value="1"/>
</dbReference>
<protein>
    <submittedName>
        <fullName evidence="5">Nascent polypeptide associated complex subunit, putative</fullName>
    </submittedName>
</protein>
<dbReference type="CDD" id="cd14278">
    <property type="entry name" value="UBA_NAC_like"/>
    <property type="match status" value="1"/>
</dbReference>
<dbReference type="Proteomes" id="UP000007350">
    <property type="component" value="Unassembled WGS sequence"/>
</dbReference>
<dbReference type="PANTHER" id="PTHR21713">
    <property type="entry name" value="NASCENT POLYPEPTIDE ASSOCIATED COMPLEX ALPHA SUBUNIT-RELATED"/>
    <property type="match status" value="1"/>
</dbReference>